<evidence type="ECO:0000313" key="2">
    <source>
        <dbReference type="Proteomes" id="UP000054018"/>
    </source>
</evidence>
<feature type="non-terminal residue" evidence="1">
    <location>
        <position position="131"/>
    </location>
</feature>
<name>A0A0C9XYR5_9AGAM</name>
<dbReference type="HOGENOM" id="CLU_001305_4_0_1"/>
<accession>A0A0C9XYR5</accession>
<feature type="non-terminal residue" evidence="1">
    <location>
        <position position="1"/>
    </location>
</feature>
<dbReference type="Gene3D" id="1.25.40.10">
    <property type="entry name" value="Tetratricopeptide repeat domain"/>
    <property type="match status" value="1"/>
</dbReference>
<keyword evidence="2" id="KW-1185">Reference proteome</keyword>
<dbReference type="OrthoDB" id="3224744at2759"/>
<dbReference type="Pfam" id="PF13374">
    <property type="entry name" value="TPR_10"/>
    <property type="match status" value="1"/>
</dbReference>
<dbReference type="AlphaFoldDB" id="A0A0C9XYR5"/>
<organism evidence="1 2">
    <name type="scientific">Pisolithus microcarpus 441</name>
    <dbReference type="NCBI Taxonomy" id="765257"/>
    <lineage>
        <taxon>Eukaryota</taxon>
        <taxon>Fungi</taxon>
        <taxon>Dikarya</taxon>
        <taxon>Basidiomycota</taxon>
        <taxon>Agaricomycotina</taxon>
        <taxon>Agaricomycetes</taxon>
        <taxon>Agaricomycetidae</taxon>
        <taxon>Boletales</taxon>
        <taxon>Sclerodermatineae</taxon>
        <taxon>Pisolithaceae</taxon>
        <taxon>Pisolithus</taxon>
    </lineage>
</organism>
<dbReference type="SUPFAM" id="SSF48452">
    <property type="entry name" value="TPR-like"/>
    <property type="match status" value="1"/>
</dbReference>
<proteinExistence type="predicted"/>
<sequence length="131" mass="14373">NEGITLNRDSLELRPVDNEEGDRADSLNNLAVCLYLRYRELGAVDDLEEAVALGREALALRPPGHPCYDTPLGNLGVYLSERFEKQAEDGAAEALEEAVTLGREALKLCPQGHPNRASSLHNLAQCLADRY</sequence>
<reference evidence="1 2" key="1">
    <citation type="submission" date="2014-04" db="EMBL/GenBank/DDBJ databases">
        <authorList>
            <consortium name="DOE Joint Genome Institute"/>
            <person name="Kuo A."/>
            <person name="Kohler A."/>
            <person name="Costa M.D."/>
            <person name="Nagy L.G."/>
            <person name="Floudas D."/>
            <person name="Copeland A."/>
            <person name="Barry K.W."/>
            <person name="Cichocki N."/>
            <person name="Veneault-Fourrey C."/>
            <person name="LaButti K."/>
            <person name="Lindquist E.A."/>
            <person name="Lipzen A."/>
            <person name="Lundell T."/>
            <person name="Morin E."/>
            <person name="Murat C."/>
            <person name="Sun H."/>
            <person name="Tunlid A."/>
            <person name="Henrissat B."/>
            <person name="Grigoriev I.V."/>
            <person name="Hibbett D.S."/>
            <person name="Martin F."/>
            <person name="Nordberg H.P."/>
            <person name="Cantor M.N."/>
            <person name="Hua S.X."/>
        </authorList>
    </citation>
    <scope>NUCLEOTIDE SEQUENCE [LARGE SCALE GENOMIC DNA]</scope>
    <source>
        <strain evidence="1 2">441</strain>
    </source>
</reference>
<gene>
    <name evidence="1" type="ORF">PISMIDRAFT_49171</name>
</gene>
<evidence type="ECO:0000313" key="1">
    <source>
        <dbReference type="EMBL" id="KIK17650.1"/>
    </source>
</evidence>
<dbReference type="Proteomes" id="UP000054018">
    <property type="component" value="Unassembled WGS sequence"/>
</dbReference>
<protein>
    <submittedName>
        <fullName evidence="1">Unplaced genomic scaffold scaffold_139, whole genome shotgun sequence</fullName>
    </submittedName>
</protein>
<reference evidence="2" key="2">
    <citation type="submission" date="2015-01" db="EMBL/GenBank/DDBJ databases">
        <title>Evolutionary Origins and Diversification of the Mycorrhizal Mutualists.</title>
        <authorList>
            <consortium name="DOE Joint Genome Institute"/>
            <consortium name="Mycorrhizal Genomics Consortium"/>
            <person name="Kohler A."/>
            <person name="Kuo A."/>
            <person name="Nagy L.G."/>
            <person name="Floudas D."/>
            <person name="Copeland A."/>
            <person name="Barry K.W."/>
            <person name="Cichocki N."/>
            <person name="Veneault-Fourrey C."/>
            <person name="LaButti K."/>
            <person name="Lindquist E.A."/>
            <person name="Lipzen A."/>
            <person name="Lundell T."/>
            <person name="Morin E."/>
            <person name="Murat C."/>
            <person name="Riley R."/>
            <person name="Ohm R."/>
            <person name="Sun H."/>
            <person name="Tunlid A."/>
            <person name="Henrissat B."/>
            <person name="Grigoriev I.V."/>
            <person name="Hibbett D.S."/>
            <person name="Martin F."/>
        </authorList>
    </citation>
    <scope>NUCLEOTIDE SEQUENCE [LARGE SCALE GENOMIC DNA]</scope>
    <source>
        <strain evidence="2">441</strain>
    </source>
</reference>
<dbReference type="EMBL" id="KN833823">
    <property type="protein sequence ID" value="KIK17650.1"/>
    <property type="molecule type" value="Genomic_DNA"/>
</dbReference>
<dbReference type="InterPro" id="IPR011990">
    <property type="entry name" value="TPR-like_helical_dom_sf"/>
</dbReference>
<dbReference type="STRING" id="765257.A0A0C9XYR5"/>